<organism evidence="3 4">
    <name type="scientific">Ohtaekwangia kribbensis</name>
    <dbReference type="NCBI Taxonomy" id="688913"/>
    <lineage>
        <taxon>Bacteria</taxon>
        <taxon>Pseudomonadati</taxon>
        <taxon>Bacteroidota</taxon>
        <taxon>Cytophagia</taxon>
        <taxon>Cytophagales</taxon>
        <taxon>Fulvivirgaceae</taxon>
        <taxon>Ohtaekwangia</taxon>
    </lineage>
</organism>
<proteinExistence type="predicted"/>
<sequence>MRKYNIKVGLALSLFIAILASIPRLIRFEVINYENIAGNIAYTFSYSFICWCCHHYFIQTRFLVRPLSIHWIKNAFSILICITISILYNKYIAAYLHIPVIPDPLETDPKLSMLLFRGTLVSGFLFFVAYYLYVLTATQQSVIENEKLKKENLQARLDSLKQQISPHFLFNSLSTLSSIAHETKVKEYIAELSNVYRYLLQVRQSNFVTVAEELAFVESYLYILSERFEDALKIRIEVDQNARQSKLPPLAVQMLVENAVKHNIASSIKPLFIEILSINKFLVVRNNYQPRQSHGSASGHGLPNIRDRYLLLANTSIEIEQGENYFSVKLPILT</sequence>
<dbReference type="EMBL" id="JBHTKA010000016">
    <property type="protein sequence ID" value="MFD1003553.1"/>
    <property type="molecule type" value="Genomic_DNA"/>
</dbReference>
<evidence type="ECO:0000313" key="4">
    <source>
        <dbReference type="Proteomes" id="UP001597112"/>
    </source>
</evidence>
<keyword evidence="1" id="KW-1133">Transmembrane helix</keyword>
<keyword evidence="3" id="KW-0418">Kinase</keyword>
<evidence type="ECO:0000259" key="2">
    <source>
        <dbReference type="Pfam" id="PF06580"/>
    </source>
</evidence>
<feature type="transmembrane region" description="Helical" evidence="1">
    <location>
        <begin position="43"/>
        <end position="64"/>
    </location>
</feature>
<dbReference type="PANTHER" id="PTHR34220:SF7">
    <property type="entry name" value="SENSOR HISTIDINE KINASE YPDA"/>
    <property type="match status" value="1"/>
</dbReference>
<dbReference type="Gene3D" id="3.30.565.10">
    <property type="entry name" value="Histidine kinase-like ATPase, C-terminal domain"/>
    <property type="match status" value="1"/>
</dbReference>
<keyword evidence="1" id="KW-0812">Transmembrane</keyword>
<dbReference type="InterPro" id="IPR036890">
    <property type="entry name" value="HATPase_C_sf"/>
</dbReference>
<dbReference type="RefSeq" id="WP_377586374.1">
    <property type="nucleotide sequence ID" value="NZ_JBHTKA010000016.1"/>
</dbReference>
<feature type="transmembrane region" description="Helical" evidence="1">
    <location>
        <begin position="76"/>
        <end position="94"/>
    </location>
</feature>
<evidence type="ECO:0000313" key="3">
    <source>
        <dbReference type="EMBL" id="MFD1003553.1"/>
    </source>
</evidence>
<dbReference type="PANTHER" id="PTHR34220">
    <property type="entry name" value="SENSOR HISTIDINE KINASE YPDA"/>
    <property type="match status" value="1"/>
</dbReference>
<dbReference type="GO" id="GO:0004673">
    <property type="term" value="F:protein histidine kinase activity"/>
    <property type="evidence" value="ECO:0007669"/>
    <property type="project" value="UniProtKB-EC"/>
</dbReference>
<feature type="transmembrane region" description="Helical" evidence="1">
    <location>
        <begin position="114"/>
        <end position="133"/>
    </location>
</feature>
<name>A0ABW3KBE9_9BACT</name>
<gene>
    <name evidence="3" type="ORF">ACFQ21_29785</name>
</gene>
<dbReference type="InterPro" id="IPR010559">
    <property type="entry name" value="Sig_transdc_His_kin_internal"/>
</dbReference>
<feature type="domain" description="Signal transduction histidine kinase internal region" evidence="2">
    <location>
        <begin position="155"/>
        <end position="232"/>
    </location>
</feature>
<keyword evidence="3" id="KW-0808">Transferase</keyword>
<keyword evidence="1" id="KW-0472">Membrane</keyword>
<dbReference type="Proteomes" id="UP001597112">
    <property type="component" value="Unassembled WGS sequence"/>
</dbReference>
<dbReference type="Pfam" id="PF06580">
    <property type="entry name" value="His_kinase"/>
    <property type="match status" value="1"/>
</dbReference>
<dbReference type="EC" id="2.7.13.3" evidence="3"/>
<dbReference type="InterPro" id="IPR050640">
    <property type="entry name" value="Bact_2-comp_sensor_kinase"/>
</dbReference>
<reference evidence="4" key="1">
    <citation type="journal article" date="2019" name="Int. J. Syst. Evol. Microbiol.">
        <title>The Global Catalogue of Microorganisms (GCM) 10K type strain sequencing project: providing services to taxonomists for standard genome sequencing and annotation.</title>
        <authorList>
            <consortium name="The Broad Institute Genomics Platform"/>
            <consortium name="The Broad Institute Genome Sequencing Center for Infectious Disease"/>
            <person name="Wu L."/>
            <person name="Ma J."/>
        </authorList>
    </citation>
    <scope>NUCLEOTIDE SEQUENCE [LARGE SCALE GENOMIC DNA]</scope>
    <source>
        <strain evidence="4">CCUG 58938</strain>
    </source>
</reference>
<keyword evidence="4" id="KW-1185">Reference proteome</keyword>
<protein>
    <submittedName>
        <fullName evidence="3">Sensor histidine kinase</fullName>
        <ecNumber evidence="3">2.7.13.3</ecNumber>
    </submittedName>
</protein>
<comment type="caution">
    <text evidence="3">The sequence shown here is derived from an EMBL/GenBank/DDBJ whole genome shotgun (WGS) entry which is preliminary data.</text>
</comment>
<evidence type="ECO:0000256" key="1">
    <source>
        <dbReference type="SAM" id="Phobius"/>
    </source>
</evidence>
<accession>A0ABW3KBE9</accession>